<dbReference type="Pfam" id="PF00662">
    <property type="entry name" value="Proton_antipo_N"/>
    <property type="match status" value="1"/>
</dbReference>
<gene>
    <name evidence="18" type="ORF">TTHT_1749</name>
</gene>
<dbReference type="EMBL" id="AP017470">
    <property type="protein sequence ID" value="BBB33219.1"/>
    <property type="molecule type" value="Genomic_DNA"/>
</dbReference>
<dbReference type="PRINTS" id="PR01435">
    <property type="entry name" value="NPOXDRDTASE5"/>
</dbReference>
<dbReference type="PANTHER" id="PTHR42829">
    <property type="entry name" value="NADH-UBIQUINONE OXIDOREDUCTASE CHAIN 5"/>
    <property type="match status" value="1"/>
</dbReference>
<feature type="transmembrane region" description="Helical" evidence="14">
    <location>
        <begin position="452"/>
        <end position="480"/>
    </location>
</feature>
<feature type="transmembrane region" description="Helical" evidence="14">
    <location>
        <begin position="501"/>
        <end position="519"/>
    </location>
</feature>
<feature type="transmembrane region" description="Helical" evidence="14">
    <location>
        <begin position="560"/>
        <end position="581"/>
    </location>
</feature>
<protein>
    <submittedName>
        <fullName evidence="18">NADH-quinone oxidoreductase subunit L</fullName>
        <ecNumber evidence="18">1.6.5.3</ecNumber>
    </submittedName>
</protein>
<comment type="catalytic activity">
    <reaction evidence="11">
        <text>a plastoquinone + NADPH + (n+1) H(+)(in) = a plastoquinol + NADP(+) + n H(+)(out)</text>
        <dbReference type="Rhea" id="RHEA:42612"/>
        <dbReference type="Rhea" id="RHEA-COMP:9561"/>
        <dbReference type="Rhea" id="RHEA-COMP:9562"/>
        <dbReference type="ChEBI" id="CHEBI:15378"/>
        <dbReference type="ChEBI" id="CHEBI:17757"/>
        <dbReference type="ChEBI" id="CHEBI:57783"/>
        <dbReference type="ChEBI" id="CHEBI:58349"/>
        <dbReference type="ChEBI" id="CHEBI:62192"/>
    </reaction>
</comment>
<organism evidence="18 19">
    <name type="scientific">Thermotomaculum hydrothermale</name>
    <dbReference type="NCBI Taxonomy" id="981385"/>
    <lineage>
        <taxon>Bacteria</taxon>
        <taxon>Pseudomonadati</taxon>
        <taxon>Acidobacteriota</taxon>
        <taxon>Holophagae</taxon>
        <taxon>Thermotomaculales</taxon>
        <taxon>Thermotomaculaceae</taxon>
        <taxon>Thermotomaculum</taxon>
    </lineage>
</organism>
<feature type="transmembrane region" description="Helical" evidence="14">
    <location>
        <begin position="303"/>
        <end position="325"/>
    </location>
</feature>
<evidence type="ECO:0000313" key="19">
    <source>
        <dbReference type="Proteomes" id="UP000595564"/>
    </source>
</evidence>
<evidence type="ECO:0000256" key="9">
    <source>
        <dbReference type="ARBA" id="ARBA00023027"/>
    </source>
</evidence>
<keyword evidence="4" id="KW-0874">Quinone</keyword>
<dbReference type="Pfam" id="PF00361">
    <property type="entry name" value="Proton_antipo_M"/>
    <property type="match status" value="1"/>
</dbReference>
<keyword evidence="6" id="KW-0618">Plastoquinone</keyword>
<evidence type="ECO:0000256" key="5">
    <source>
        <dbReference type="ARBA" id="ARBA00022857"/>
    </source>
</evidence>
<dbReference type="InterPro" id="IPR001516">
    <property type="entry name" value="Proton_antipo_N"/>
</dbReference>
<dbReference type="PANTHER" id="PTHR42829:SF2">
    <property type="entry name" value="NADH-UBIQUINONE OXIDOREDUCTASE CHAIN 5"/>
    <property type="match status" value="1"/>
</dbReference>
<evidence type="ECO:0000256" key="13">
    <source>
        <dbReference type="RuleBase" id="RU000320"/>
    </source>
</evidence>
<comment type="catalytic activity">
    <reaction evidence="12">
        <text>a plastoquinone + NADH + (n+1) H(+)(in) = a plastoquinol + NAD(+) + n H(+)(out)</text>
        <dbReference type="Rhea" id="RHEA:42608"/>
        <dbReference type="Rhea" id="RHEA-COMP:9561"/>
        <dbReference type="Rhea" id="RHEA-COMP:9562"/>
        <dbReference type="ChEBI" id="CHEBI:15378"/>
        <dbReference type="ChEBI" id="CHEBI:17757"/>
        <dbReference type="ChEBI" id="CHEBI:57540"/>
        <dbReference type="ChEBI" id="CHEBI:57945"/>
        <dbReference type="ChEBI" id="CHEBI:62192"/>
    </reaction>
</comment>
<feature type="transmembrane region" description="Helical" evidence="14">
    <location>
        <begin position="6"/>
        <end position="23"/>
    </location>
</feature>
<feature type="transmembrane region" description="Helical" evidence="14">
    <location>
        <begin position="131"/>
        <end position="149"/>
    </location>
</feature>
<evidence type="ECO:0000256" key="7">
    <source>
        <dbReference type="ARBA" id="ARBA00022967"/>
    </source>
</evidence>
<dbReference type="GO" id="GO:0042773">
    <property type="term" value="P:ATP synthesis coupled electron transport"/>
    <property type="evidence" value="ECO:0007669"/>
    <property type="project" value="InterPro"/>
</dbReference>
<dbReference type="GO" id="GO:0003954">
    <property type="term" value="F:NADH dehydrogenase activity"/>
    <property type="evidence" value="ECO:0007669"/>
    <property type="project" value="TreeGrafter"/>
</dbReference>
<dbReference type="GO" id="GO:0015990">
    <property type="term" value="P:electron transport coupled proton transport"/>
    <property type="evidence" value="ECO:0007669"/>
    <property type="project" value="TreeGrafter"/>
</dbReference>
<reference evidence="18 19" key="1">
    <citation type="journal article" date="2012" name="Extremophiles">
        <title>Thermotomaculum hydrothermale gen. nov., sp. nov., a novel heterotrophic thermophile within the phylum Acidobacteria from a deep-sea hydrothermal vent chimney in the Southern Okinawa Trough.</title>
        <authorList>
            <person name="Izumi H."/>
            <person name="Nunoura T."/>
            <person name="Miyazaki M."/>
            <person name="Mino S."/>
            <person name="Toki T."/>
            <person name="Takai K."/>
            <person name="Sako Y."/>
            <person name="Sawabe T."/>
            <person name="Nakagawa S."/>
        </authorList>
    </citation>
    <scope>NUCLEOTIDE SEQUENCE [LARGE SCALE GENOMIC DNA]</scope>
    <source>
        <strain evidence="18 19">AC55</strain>
    </source>
</reference>
<dbReference type="InterPro" id="IPR001750">
    <property type="entry name" value="ND/Mrp_TM"/>
</dbReference>
<keyword evidence="19" id="KW-1185">Reference proteome</keyword>
<dbReference type="PRINTS" id="PR01434">
    <property type="entry name" value="NADHDHGNASE5"/>
</dbReference>
<dbReference type="GO" id="GO:0048038">
    <property type="term" value="F:quinone binding"/>
    <property type="evidence" value="ECO:0007669"/>
    <property type="project" value="UniProtKB-KW"/>
</dbReference>
<dbReference type="GO" id="GO:0008137">
    <property type="term" value="F:NADH dehydrogenase (ubiquinone) activity"/>
    <property type="evidence" value="ECO:0007669"/>
    <property type="project" value="InterPro"/>
</dbReference>
<keyword evidence="8 14" id="KW-1133">Transmembrane helix</keyword>
<dbReference type="KEGG" id="thyd:TTHT_1749"/>
<keyword evidence="7" id="KW-1278">Translocase</keyword>
<evidence type="ECO:0000259" key="16">
    <source>
        <dbReference type="Pfam" id="PF00662"/>
    </source>
</evidence>
<dbReference type="GO" id="GO:0012505">
    <property type="term" value="C:endomembrane system"/>
    <property type="evidence" value="ECO:0007669"/>
    <property type="project" value="UniProtKB-SubCell"/>
</dbReference>
<keyword evidence="10 14" id="KW-0472">Membrane</keyword>
<dbReference type="Pfam" id="PF01010">
    <property type="entry name" value="Proton_antipo_C"/>
    <property type="match status" value="1"/>
</dbReference>
<evidence type="ECO:0000256" key="1">
    <source>
        <dbReference type="ARBA" id="ARBA00004127"/>
    </source>
</evidence>
<feature type="transmembrane region" description="Helical" evidence="14">
    <location>
        <begin position="689"/>
        <end position="707"/>
    </location>
</feature>
<feature type="domain" description="NADH:quinone oxidoreductase/Mrp antiporter transmembrane" evidence="15">
    <location>
        <begin position="150"/>
        <end position="446"/>
    </location>
</feature>
<dbReference type="NCBIfam" id="NF005141">
    <property type="entry name" value="PRK06590.1"/>
    <property type="match status" value="1"/>
</dbReference>
<evidence type="ECO:0000256" key="3">
    <source>
        <dbReference type="ARBA" id="ARBA00022692"/>
    </source>
</evidence>
<keyword evidence="9" id="KW-0520">NAD</keyword>
<evidence type="ECO:0000313" key="18">
    <source>
        <dbReference type="EMBL" id="BBB33219.1"/>
    </source>
</evidence>
<accession>A0A7R6PIH3</accession>
<dbReference type="InterPro" id="IPR003945">
    <property type="entry name" value="NU5C-like"/>
</dbReference>
<sequence>MFMKYIWLVPLFPFIGTFINGLVGRKRFSKKTVAAIANTTVALSFILMVLSVFELAKLPAEARNVTVHLFDWINVGAAHISNNLNAVFNVAWEFKLDPLSAVMGLVVTGVGFVIHIYSIGYMWEEEGFARYFAYLNLFMGSMLILVLGGNYLMMFIGWEGVGLCSYLLIGYYFDKKFASDAGKKAFIVNRVGDFGFVIGLMFIFVAFGSLNFDQVFSRVAEVYQMGFNYGNWHISGQMLFNIIGVCLFIGATGKSAQIPLYVWLPDAMAGPTPVSALIHAATMVTSGLYMIARSSAIYSNAPIALMVVGLVGATTALFSAIIGTAQYDIKKVLAYSTVSQLGYMFMAMGAAAYWAGIFHVMTHAFFKACLFLGSGSIIHAMHHAYHKTNEHHKDPQDMRNMGGLRKLMPTTYWTFLIATLAIAGIPGFSGFFSKDEILWKNAEMALVYGHKIYWFYWLLGAIAAGFTAFYMFRLVFMTFFGEFKGTEEEKKHIHESPKVMTWPLIILAAGALLGGYLGFPQLLGKYLGHIPNMLEEWLEPALRHPHFLRATHHASEAVEFGFMGLSILIALIGIGIAYLFYIKRPDLPEKFVNTFSGVFHVVHNKFFVDEIYEAMFVQATKNLGTYLWGFDVWVVDGIVNGARHFTIMVSEASGYFDRIVVDGLVNIVGQTVEGIGYLFRRVQTGYVQTYAFVMALGFIVLIGYYIFR</sequence>
<evidence type="ECO:0000256" key="8">
    <source>
        <dbReference type="ARBA" id="ARBA00022989"/>
    </source>
</evidence>
<evidence type="ECO:0000256" key="14">
    <source>
        <dbReference type="SAM" id="Phobius"/>
    </source>
</evidence>
<feature type="transmembrane region" description="Helical" evidence="14">
    <location>
        <begin position="332"/>
        <end position="354"/>
    </location>
</feature>
<evidence type="ECO:0000256" key="2">
    <source>
        <dbReference type="ARBA" id="ARBA00008200"/>
    </source>
</evidence>
<evidence type="ECO:0000259" key="17">
    <source>
        <dbReference type="Pfam" id="PF01010"/>
    </source>
</evidence>
<feature type="transmembrane region" description="Helical" evidence="14">
    <location>
        <begin position="274"/>
        <end position="291"/>
    </location>
</feature>
<dbReference type="InterPro" id="IPR002128">
    <property type="entry name" value="NADH_UbQ_OxRdtase_chlpt_su5_C"/>
</dbReference>
<dbReference type="NCBIfam" id="TIGR01974">
    <property type="entry name" value="NDH_I_L"/>
    <property type="match status" value="1"/>
</dbReference>
<evidence type="ECO:0000256" key="11">
    <source>
        <dbReference type="ARBA" id="ARBA00047726"/>
    </source>
</evidence>
<evidence type="ECO:0000256" key="6">
    <source>
        <dbReference type="ARBA" id="ARBA00022957"/>
    </source>
</evidence>
<feature type="transmembrane region" description="Helical" evidence="14">
    <location>
        <begin position="99"/>
        <end position="119"/>
    </location>
</feature>
<feature type="transmembrane region" description="Helical" evidence="14">
    <location>
        <begin position="155"/>
        <end position="173"/>
    </location>
</feature>
<dbReference type="InterPro" id="IPR018393">
    <property type="entry name" value="NADHpl_OxRdtase_5_subgr"/>
</dbReference>
<dbReference type="RefSeq" id="WP_201327522.1">
    <property type="nucleotide sequence ID" value="NZ_AP017470.1"/>
</dbReference>
<feature type="transmembrane region" description="Helical" evidence="14">
    <location>
        <begin position="411"/>
        <end position="432"/>
    </location>
</feature>
<dbReference type="AlphaFoldDB" id="A0A7R6PIH3"/>
<feature type="transmembrane region" description="Helical" evidence="14">
    <location>
        <begin position="194"/>
        <end position="212"/>
    </location>
</feature>
<evidence type="ECO:0000256" key="12">
    <source>
        <dbReference type="ARBA" id="ARBA00048026"/>
    </source>
</evidence>
<comment type="subcellular location">
    <subcellularLocation>
        <location evidence="1">Endomembrane system</location>
        <topology evidence="1">Multi-pass membrane protein</topology>
    </subcellularLocation>
    <subcellularLocation>
        <location evidence="13">Membrane</location>
        <topology evidence="13">Multi-pass membrane protein</topology>
    </subcellularLocation>
</comment>
<evidence type="ECO:0000259" key="15">
    <source>
        <dbReference type="Pfam" id="PF00361"/>
    </source>
</evidence>
<keyword evidence="18" id="KW-0560">Oxidoreductase</keyword>
<feature type="domain" description="NADH:ubiquinone/plastoquinone oxidoreductase chloroplast chain 5 C-terminal" evidence="17">
    <location>
        <begin position="487"/>
        <end position="616"/>
    </location>
</feature>
<dbReference type="GO" id="GO:0016020">
    <property type="term" value="C:membrane"/>
    <property type="evidence" value="ECO:0007669"/>
    <property type="project" value="UniProtKB-SubCell"/>
</dbReference>
<feature type="transmembrane region" description="Helical" evidence="14">
    <location>
        <begin position="35"/>
        <end position="53"/>
    </location>
</feature>
<proteinExistence type="inferred from homology"/>
<name>A0A7R6PIH3_9BACT</name>
<keyword evidence="3 13" id="KW-0812">Transmembrane</keyword>
<dbReference type="EC" id="1.6.5.3" evidence="18"/>
<feature type="transmembrane region" description="Helical" evidence="14">
    <location>
        <begin position="232"/>
        <end position="253"/>
    </location>
</feature>
<evidence type="ECO:0000256" key="10">
    <source>
        <dbReference type="ARBA" id="ARBA00023136"/>
    </source>
</evidence>
<dbReference type="Gene3D" id="1.20.5.2700">
    <property type="match status" value="2"/>
</dbReference>
<comment type="similarity">
    <text evidence="2">Belongs to the complex I subunit 5 family.</text>
</comment>
<evidence type="ECO:0000256" key="4">
    <source>
        <dbReference type="ARBA" id="ARBA00022719"/>
    </source>
</evidence>
<dbReference type="Proteomes" id="UP000595564">
    <property type="component" value="Chromosome"/>
</dbReference>
<feature type="domain" description="NADH-Ubiquinone oxidoreductase (complex I) chain 5 N-terminal" evidence="16">
    <location>
        <begin position="88"/>
        <end position="132"/>
    </location>
</feature>
<keyword evidence="5" id="KW-0521">NADP</keyword>